<name>A0A4Y2K1L3_ARAVE</name>
<feature type="signal peptide" evidence="1">
    <location>
        <begin position="1"/>
        <end position="15"/>
    </location>
</feature>
<dbReference type="EMBL" id="BGPR01004088">
    <property type="protein sequence ID" value="GBM95775.1"/>
    <property type="molecule type" value="Genomic_DNA"/>
</dbReference>
<dbReference type="AlphaFoldDB" id="A0A4Y2K1L3"/>
<accession>A0A4Y2K1L3</accession>
<evidence type="ECO:0000313" key="2">
    <source>
        <dbReference type="EMBL" id="GBM77289.1"/>
    </source>
</evidence>
<protein>
    <recommendedName>
        <fullName evidence="5">Secreted protein</fullName>
    </recommendedName>
</protein>
<evidence type="ECO:0000256" key="1">
    <source>
        <dbReference type="SAM" id="SignalP"/>
    </source>
</evidence>
<evidence type="ECO:0000313" key="3">
    <source>
        <dbReference type="EMBL" id="GBM95775.1"/>
    </source>
</evidence>
<evidence type="ECO:0008006" key="5">
    <source>
        <dbReference type="Google" id="ProtNLM"/>
    </source>
</evidence>
<comment type="caution">
    <text evidence="3">The sequence shown here is derived from an EMBL/GenBank/DDBJ whole genome shotgun (WGS) entry which is preliminary data.</text>
</comment>
<dbReference type="EMBL" id="BGPR01002681">
    <property type="protein sequence ID" value="GBM77289.1"/>
    <property type="molecule type" value="Genomic_DNA"/>
</dbReference>
<dbReference type="Proteomes" id="UP000499080">
    <property type="component" value="Unassembled WGS sequence"/>
</dbReference>
<evidence type="ECO:0000313" key="4">
    <source>
        <dbReference type="Proteomes" id="UP000499080"/>
    </source>
</evidence>
<keyword evidence="4" id="KW-1185">Reference proteome</keyword>
<organism evidence="3 4">
    <name type="scientific">Araneus ventricosus</name>
    <name type="common">Orbweaver spider</name>
    <name type="synonym">Epeira ventricosa</name>
    <dbReference type="NCBI Taxonomy" id="182803"/>
    <lineage>
        <taxon>Eukaryota</taxon>
        <taxon>Metazoa</taxon>
        <taxon>Ecdysozoa</taxon>
        <taxon>Arthropoda</taxon>
        <taxon>Chelicerata</taxon>
        <taxon>Arachnida</taxon>
        <taxon>Araneae</taxon>
        <taxon>Araneomorphae</taxon>
        <taxon>Entelegynae</taxon>
        <taxon>Araneoidea</taxon>
        <taxon>Araneidae</taxon>
        <taxon>Araneus</taxon>
    </lineage>
</organism>
<proteinExistence type="predicted"/>
<reference evidence="3 4" key="1">
    <citation type="journal article" date="2019" name="Sci. Rep.">
        <title>Orb-weaving spider Araneus ventricosus genome elucidates the spidroin gene catalogue.</title>
        <authorList>
            <person name="Kono N."/>
            <person name="Nakamura H."/>
            <person name="Ohtoshi R."/>
            <person name="Moran D.A.P."/>
            <person name="Shinohara A."/>
            <person name="Yoshida Y."/>
            <person name="Fujiwara M."/>
            <person name="Mori M."/>
            <person name="Tomita M."/>
            <person name="Arakawa K."/>
        </authorList>
    </citation>
    <scope>NUCLEOTIDE SEQUENCE [LARGE SCALE GENOMIC DNA]</scope>
</reference>
<sequence>MKNLLVVIGFWVTIGSNFFSRAGEGETAPFWGSIRESLGENTPAGLSCGVGRPTCGHHSVFPILGEFAPPKEVRIHLNLESRRFCSRARQKRNGLFGL</sequence>
<feature type="chain" id="PRO_5036362104" description="Secreted protein" evidence="1">
    <location>
        <begin position="16"/>
        <end position="98"/>
    </location>
</feature>
<keyword evidence="1" id="KW-0732">Signal</keyword>
<gene>
    <name evidence="2" type="ORF">AVEN_13340_1</name>
    <name evidence="3" type="ORF">AVEN_182722_1</name>
</gene>